<dbReference type="EMBL" id="VBOU01000085">
    <property type="protein sequence ID" value="TMQ53518.1"/>
    <property type="molecule type" value="Genomic_DNA"/>
</dbReference>
<evidence type="ECO:0000313" key="4">
    <source>
        <dbReference type="EMBL" id="TMQ53518.1"/>
    </source>
</evidence>
<reference evidence="4 5" key="1">
    <citation type="journal article" date="2019" name="Nat. Microbiol.">
        <title>Mediterranean grassland soil C-N compound turnover is dependent on rainfall and depth, and is mediated by genomically divergent microorganisms.</title>
        <authorList>
            <person name="Diamond S."/>
            <person name="Andeer P.F."/>
            <person name="Li Z."/>
            <person name="Crits-Christoph A."/>
            <person name="Burstein D."/>
            <person name="Anantharaman K."/>
            <person name="Lane K.R."/>
            <person name="Thomas B.C."/>
            <person name="Pan C."/>
            <person name="Northen T.R."/>
            <person name="Banfield J.F."/>
        </authorList>
    </citation>
    <scope>NUCLEOTIDE SEQUENCE [LARGE SCALE GENOMIC DNA]</scope>
    <source>
        <strain evidence="4">WS_4</strain>
    </source>
</reference>
<dbReference type="AlphaFoldDB" id="A0A538SQ64"/>
<keyword evidence="1 2" id="KW-0732">Signal</keyword>
<dbReference type="InterPro" id="IPR027385">
    <property type="entry name" value="Beta-barrel_OMP"/>
</dbReference>
<evidence type="ECO:0000256" key="2">
    <source>
        <dbReference type="SAM" id="SignalP"/>
    </source>
</evidence>
<evidence type="ECO:0000256" key="1">
    <source>
        <dbReference type="ARBA" id="ARBA00022729"/>
    </source>
</evidence>
<accession>A0A538SQ64</accession>
<sequence>MNRRFRIGIACIVLMLPIAANAFAETSDLSIRKYPERNRSSRGGFEGRTMLRLHAGISTPTGDLDNLVNTGWGLGASLGYGVGRNTVLSWGVAYHHFGEELADGRVAITPVTMNVDYGFSSSGSVRPWVSGGLGLYHVSEKVTEFVAPNTFVISSDEENDFGLNFGFGIATPLSPRSTFGTGFKFHHVVGDRFIDANFVTIQAGLAYPL</sequence>
<feature type="chain" id="PRO_5022056774" evidence="2">
    <location>
        <begin position="25"/>
        <end position="209"/>
    </location>
</feature>
<dbReference type="Gene3D" id="2.40.160.20">
    <property type="match status" value="1"/>
</dbReference>
<name>A0A538SQ64_UNCEI</name>
<dbReference type="SUPFAM" id="SSF56925">
    <property type="entry name" value="OMPA-like"/>
    <property type="match status" value="1"/>
</dbReference>
<feature type="domain" description="Outer membrane protein beta-barrel" evidence="3">
    <location>
        <begin position="47"/>
        <end position="207"/>
    </location>
</feature>
<feature type="signal peptide" evidence="2">
    <location>
        <begin position="1"/>
        <end position="24"/>
    </location>
</feature>
<dbReference type="Proteomes" id="UP000319829">
    <property type="component" value="Unassembled WGS sequence"/>
</dbReference>
<dbReference type="Pfam" id="PF13505">
    <property type="entry name" value="OMP_b-brl"/>
    <property type="match status" value="1"/>
</dbReference>
<comment type="caution">
    <text evidence="4">The sequence shown here is derived from an EMBL/GenBank/DDBJ whole genome shotgun (WGS) entry which is preliminary data.</text>
</comment>
<dbReference type="InterPro" id="IPR011250">
    <property type="entry name" value="OMP/PagP_B-barrel"/>
</dbReference>
<evidence type="ECO:0000259" key="3">
    <source>
        <dbReference type="Pfam" id="PF13505"/>
    </source>
</evidence>
<organism evidence="4 5">
    <name type="scientific">Eiseniibacteriota bacterium</name>
    <dbReference type="NCBI Taxonomy" id="2212470"/>
    <lineage>
        <taxon>Bacteria</taxon>
        <taxon>Candidatus Eiseniibacteriota</taxon>
    </lineage>
</organism>
<protein>
    <submittedName>
        <fullName evidence="4">Porin family protein</fullName>
    </submittedName>
</protein>
<gene>
    <name evidence="4" type="ORF">E6K74_09280</name>
</gene>
<proteinExistence type="predicted"/>
<evidence type="ECO:0000313" key="5">
    <source>
        <dbReference type="Proteomes" id="UP000319829"/>
    </source>
</evidence>